<keyword evidence="1" id="KW-0472">Membrane</keyword>
<name>A0A7G7G217_9BACT</name>
<feature type="transmembrane region" description="Helical" evidence="1">
    <location>
        <begin position="135"/>
        <end position="156"/>
    </location>
</feature>
<organism evidence="3 4">
    <name type="scientific">Adhaeribacter swui</name>
    <dbReference type="NCBI Taxonomy" id="2086471"/>
    <lineage>
        <taxon>Bacteria</taxon>
        <taxon>Pseudomonadati</taxon>
        <taxon>Bacteroidota</taxon>
        <taxon>Cytophagia</taxon>
        <taxon>Cytophagales</taxon>
        <taxon>Hymenobacteraceae</taxon>
        <taxon>Adhaeribacter</taxon>
    </lineage>
</organism>
<feature type="transmembrane region" description="Helical" evidence="1">
    <location>
        <begin position="162"/>
        <end position="184"/>
    </location>
</feature>
<evidence type="ECO:0000313" key="4">
    <source>
        <dbReference type="Proteomes" id="UP000515237"/>
    </source>
</evidence>
<dbReference type="Proteomes" id="UP000515237">
    <property type="component" value="Plasmid unnamed1"/>
</dbReference>
<dbReference type="SUPFAM" id="SSF48317">
    <property type="entry name" value="Acid phosphatase/Vanadium-dependent haloperoxidase"/>
    <property type="match status" value="1"/>
</dbReference>
<dbReference type="PANTHER" id="PTHR14969">
    <property type="entry name" value="SPHINGOSINE-1-PHOSPHATE PHOSPHOHYDROLASE"/>
    <property type="match status" value="1"/>
</dbReference>
<dbReference type="KEGG" id="aswu:HUW51_00140"/>
<evidence type="ECO:0000256" key="1">
    <source>
        <dbReference type="SAM" id="Phobius"/>
    </source>
</evidence>
<feature type="transmembrane region" description="Helical" evidence="1">
    <location>
        <begin position="35"/>
        <end position="52"/>
    </location>
</feature>
<keyword evidence="4" id="KW-1185">Reference proteome</keyword>
<proteinExistence type="predicted"/>
<sequence length="195" mass="21855">MINQLKALDTNLFLYLNGKHHALLDPIMFYASDKLFWVPFYLVLIFIIIRVFKKRSVFVLLAIGLLILVTDQIASHLLKNTIQRLRPSHELALTDLIYLNNGGPGGQYGFVSSHAANAFALATFLALLLPTHFKFLKYILFFWAILVAYSRIYNGVHYPGDVLVAAVLGGVLGGLMNKGILLLFQKNYTNTIVGN</sequence>
<dbReference type="PANTHER" id="PTHR14969:SF13">
    <property type="entry name" value="AT30094P"/>
    <property type="match status" value="1"/>
</dbReference>
<dbReference type="EMBL" id="CP055154">
    <property type="protein sequence ID" value="QNF31201.1"/>
    <property type="molecule type" value="Genomic_DNA"/>
</dbReference>
<dbReference type="InterPro" id="IPR036938">
    <property type="entry name" value="PAP2/HPO_sf"/>
</dbReference>
<dbReference type="Gene3D" id="1.20.144.10">
    <property type="entry name" value="Phosphatidic acid phosphatase type 2/haloperoxidase"/>
    <property type="match status" value="2"/>
</dbReference>
<feature type="domain" description="Phosphatidic acid phosphatase type 2/haloperoxidase" evidence="2">
    <location>
        <begin position="59"/>
        <end position="177"/>
    </location>
</feature>
<dbReference type="SMART" id="SM00014">
    <property type="entry name" value="acidPPc"/>
    <property type="match status" value="1"/>
</dbReference>
<dbReference type="AlphaFoldDB" id="A0A7G7G217"/>
<keyword evidence="3" id="KW-0614">Plasmid</keyword>
<protein>
    <submittedName>
        <fullName evidence="3">Phosphatase PAP2 family protein</fullName>
    </submittedName>
</protein>
<dbReference type="RefSeq" id="WP_185269883.1">
    <property type="nucleotide sequence ID" value="NZ_CP055154.1"/>
</dbReference>
<feature type="transmembrane region" description="Helical" evidence="1">
    <location>
        <begin position="57"/>
        <end position="78"/>
    </location>
</feature>
<dbReference type="InterPro" id="IPR000326">
    <property type="entry name" value="PAP2/HPO"/>
</dbReference>
<keyword evidence="1" id="KW-0812">Transmembrane</keyword>
<evidence type="ECO:0000259" key="2">
    <source>
        <dbReference type="SMART" id="SM00014"/>
    </source>
</evidence>
<accession>A0A7G7G217</accession>
<reference evidence="3 4" key="1">
    <citation type="journal article" date="2018" name="Int. J. Syst. Evol. Microbiol.">
        <title>Adhaeribacter swui sp. nov., isolated from wet mud.</title>
        <authorList>
            <person name="Kim D.U."/>
            <person name="Kim K.W."/>
            <person name="Kang M.S."/>
            <person name="Kim J.Y."/>
            <person name="Jang J.H."/>
            <person name="Kim M.K."/>
        </authorList>
    </citation>
    <scope>NUCLEOTIDE SEQUENCE [LARGE SCALE GENOMIC DNA]</scope>
    <source>
        <strain evidence="3 4">KCTC 52873</strain>
        <plasmid evidence="3">unnamed1</plasmid>
    </source>
</reference>
<gene>
    <name evidence="3" type="ORF">HUW51_00140</name>
</gene>
<feature type="transmembrane region" description="Helical" evidence="1">
    <location>
        <begin position="108"/>
        <end position="128"/>
    </location>
</feature>
<geneLocation type="plasmid" evidence="3 4">
    <name>unnamed1</name>
</geneLocation>
<dbReference type="Pfam" id="PF01569">
    <property type="entry name" value="PAP2"/>
    <property type="match status" value="1"/>
</dbReference>
<keyword evidence="1" id="KW-1133">Transmembrane helix</keyword>
<evidence type="ECO:0000313" key="3">
    <source>
        <dbReference type="EMBL" id="QNF31201.1"/>
    </source>
</evidence>